<dbReference type="EMBL" id="JRUE01000254">
    <property type="protein sequence ID" value="KXZ62993.1"/>
    <property type="molecule type" value="Genomic_DNA"/>
</dbReference>
<evidence type="ECO:0000313" key="2">
    <source>
        <dbReference type="EMBL" id="KXZ62993.1"/>
    </source>
</evidence>
<sequence>MAKLSLSEVSNRFNVSRSTLYRAIKEGRISRSADGLFDIAEVIRCFGEPVKKYEKELAIESPKDDADLRQLVDFMKKEIESYKDREKRYLDQIDRFQLLLGHKESEEKMSHETPVTHPNETPRDTQKEPNEIIKNEIDSDNHVSHETPVTHPNETPRDISKTHYETKKKRGLFGRVLNAVFNED</sequence>
<accession>A0A150HJH9</accession>
<dbReference type="Proteomes" id="UP000075680">
    <property type="component" value="Unassembled WGS sequence"/>
</dbReference>
<dbReference type="AlphaFoldDB" id="A0A150HJH9"/>
<gene>
    <name evidence="2" type="ORF">AVENLUH5627_03348</name>
</gene>
<reference evidence="2 3" key="1">
    <citation type="journal article" date="2016" name="Sci. Rep.">
        <title>Genomic and phenotypic characterization of the species Acinetobacter venetianus.</title>
        <authorList>
            <person name="Fondi M."/>
            <person name="Maida I."/>
            <person name="Perrin E."/>
            <person name="Orlandini V."/>
            <person name="La Torre L."/>
            <person name="Bosi E."/>
            <person name="Negroni A."/>
            <person name="Zanaroli G."/>
            <person name="Fava F."/>
            <person name="Decorosi F."/>
            <person name="Giovannetti L."/>
            <person name="Viti C."/>
            <person name="Vaneechoutte M."/>
            <person name="Dijkshoorn L."/>
            <person name="Fani R."/>
        </authorList>
    </citation>
    <scope>NUCLEOTIDE SEQUENCE [LARGE SCALE GENOMIC DNA]</scope>
    <source>
        <strain evidence="2 3">LUH5627</strain>
    </source>
</reference>
<dbReference type="InterPro" id="IPR047783">
    <property type="entry name" value="ORF2/OrfX-like"/>
</dbReference>
<comment type="caution">
    <text evidence="2">The sequence shown here is derived from an EMBL/GenBank/DDBJ whole genome shotgun (WGS) entry which is preliminary data.</text>
</comment>
<proteinExistence type="predicted"/>
<feature type="region of interest" description="Disordered" evidence="1">
    <location>
        <begin position="101"/>
        <end position="166"/>
    </location>
</feature>
<dbReference type="NCBIfam" id="NF038291">
    <property type="entry name" value="rep_pAB02_ORF2"/>
    <property type="match status" value="1"/>
</dbReference>
<protein>
    <recommendedName>
        <fullName evidence="4">DNA-binding protein</fullName>
    </recommendedName>
</protein>
<evidence type="ECO:0000313" key="3">
    <source>
        <dbReference type="Proteomes" id="UP000075680"/>
    </source>
</evidence>
<organism evidence="2 3">
    <name type="scientific">Acinetobacter venetianus</name>
    <dbReference type="NCBI Taxonomy" id="52133"/>
    <lineage>
        <taxon>Bacteria</taxon>
        <taxon>Pseudomonadati</taxon>
        <taxon>Pseudomonadota</taxon>
        <taxon>Gammaproteobacteria</taxon>
        <taxon>Moraxellales</taxon>
        <taxon>Moraxellaceae</taxon>
        <taxon>Acinetobacter</taxon>
    </lineage>
</organism>
<evidence type="ECO:0000256" key="1">
    <source>
        <dbReference type="SAM" id="MobiDB-lite"/>
    </source>
</evidence>
<feature type="compositionally biased region" description="Basic and acidic residues" evidence="1">
    <location>
        <begin position="120"/>
        <end position="145"/>
    </location>
</feature>
<evidence type="ECO:0008006" key="4">
    <source>
        <dbReference type="Google" id="ProtNLM"/>
    </source>
</evidence>
<dbReference type="RefSeq" id="WP_061519777.1">
    <property type="nucleotide sequence ID" value="NZ_JRUE01000254.1"/>
</dbReference>
<feature type="compositionally biased region" description="Basic and acidic residues" evidence="1">
    <location>
        <begin position="154"/>
        <end position="165"/>
    </location>
</feature>
<name>A0A150HJH9_9GAMM</name>
<dbReference type="PATRIC" id="fig|52133.18.peg.3436"/>
<feature type="compositionally biased region" description="Basic and acidic residues" evidence="1">
    <location>
        <begin position="101"/>
        <end position="111"/>
    </location>
</feature>